<organism evidence="2 3">
    <name type="scientific">Paludisphaera mucosa</name>
    <dbReference type="NCBI Taxonomy" id="3030827"/>
    <lineage>
        <taxon>Bacteria</taxon>
        <taxon>Pseudomonadati</taxon>
        <taxon>Planctomycetota</taxon>
        <taxon>Planctomycetia</taxon>
        <taxon>Isosphaerales</taxon>
        <taxon>Isosphaeraceae</taxon>
        <taxon>Paludisphaera</taxon>
    </lineage>
</organism>
<dbReference type="EMBL" id="JARRAG010000002">
    <property type="protein sequence ID" value="MDG3007423.1"/>
    <property type="molecule type" value="Genomic_DNA"/>
</dbReference>
<dbReference type="RefSeq" id="WP_277863703.1">
    <property type="nucleotide sequence ID" value="NZ_JARRAG010000002.1"/>
</dbReference>
<keyword evidence="3" id="KW-1185">Reference proteome</keyword>
<gene>
    <name evidence="2" type="ORF">PZE19_26980</name>
</gene>
<evidence type="ECO:0000256" key="1">
    <source>
        <dbReference type="SAM" id="MobiDB-lite"/>
    </source>
</evidence>
<reference evidence="2 3" key="1">
    <citation type="submission" date="2023-03" db="EMBL/GenBank/DDBJ databases">
        <title>Paludisphaera mucosa sp. nov. a novel planctomycete from northern fen.</title>
        <authorList>
            <person name="Ivanova A."/>
        </authorList>
    </citation>
    <scope>NUCLEOTIDE SEQUENCE [LARGE SCALE GENOMIC DNA]</scope>
    <source>
        <strain evidence="2 3">Pla2</strain>
    </source>
</reference>
<protein>
    <submittedName>
        <fullName evidence="2">Uncharacterized protein</fullName>
    </submittedName>
</protein>
<comment type="caution">
    <text evidence="2">The sequence shown here is derived from an EMBL/GenBank/DDBJ whole genome shotgun (WGS) entry which is preliminary data.</text>
</comment>
<feature type="region of interest" description="Disordered" evidence="1">
    <location>
        <begin position="1"/>
        <end position="24"/>
    </location>
</feature>
<accession>A0ABT6FJ90</accession>
<evidence type="ECO:0000313" key="3">
    <source>
        <dbReference type="Proteomes" id="UP001216907"/>
    </source>
</evidence>
<feature type="region of interest" description="Disordered" evidence="1">
    <location>
        <begin position="59"/>
        <end position="95"/>
    </location>
</feature>
<sequence>MSRKSKTAVIEPDPIEEIAAESDGLSNAQAVRNALSEGHEKIDEIDDFVRTQYGKEIPRQQISAYKSQTKRKAGEAPRRGRRPKGAVEGYLAPPARLTPTGEGDLIDALRALKPLVAKVGVENVKKLAELLS</sequence>
<name>A0ABT6FJ90_9BACT</name>
<dbReference type="Proteomes" id="UP001216907">
    <property type="component" value="Unassembled WGS sequence"/>
</dbReference>
<evidence type="ECO:0000313" key="2">
    <source>
        <dbReference type="EMBL" id="MDG3007423.1"/>
    </source>
</evidence>
<proteinExistence type="predicted"/>